<keyword evidence="3" id="KW-0813">Transport</keyword>
<dbReference type="GO" id="GO:0015288">
    <property type="term" value="F:porin activity"/>
    <property type="evidence" value="ECO:0007669"/>
    <property type="project" value="TreeGrafter"/>
</dbReference>
<evidence type="ECO:0000313" key="9">
    <source>
        <dbReference type="EMBL" id="RMA72512.1"/>
    </source>
</evidence>
<keyword evidence="10" id="KW-1185">Reference proteome</keyword>
<keyword evidence="8" id="KW-0732">Signal</keyword>
<evidence type="ECO:0000256" key="7">
    <source>
        <dbReference type="ARBA" id="ARBA00023237"/>
    </source>
</evidence>
<dbReference type="GO" id="GO:0009279">
    <property type="term" value="C:cell outer membrane"/>
    <property type="evidence" value="ECO:0007669"/>
    <property type="project" value="UniProtKB-SubCell"/>
</dbReference>
<proteinExistence type="inferred from homology"/>
<dbReference type="PANTHER" id="PTHR30026:SF20">
    <property type="entry name" value="OUTER MEMBRANE PROTEIN TOLC"/>
    <property type="match status" value="1"/>
</dbReference>
<dbReference type="SUPFAM" id="SSF56954">
    <property type="entry name" value="Outer membrane efflux proteins (OEP)"/>
    <property type="match status" value="1"/>
</dbReference>
<protein>
    <submittedName>
        <fullName evidence="9">Outer membrane protein TolC</fullName>
    </submittedName>
</protein>
<evidence type="ECO:0000256" key="5">
    <source>
        <dbReference type="ARBA" id="ARBA00022692"/>
    </source>
</evidence>
<evidence type="ECO:0000256" key="2">
    <source>
        <dbReference type="ARBA" id="ARBA00007613"/>
    </source>
</evidence>
<keyword evidence="6" id="KW-0472">Membrane</keyword>
<dbReference type="Proteomes" id="UP000280368">
    <property type="component" value="Unassembled WGS sequence"/>
</dbReference>
<dbReference type="EMBL" id="REFH01000013">
    <property type="protein sequence ID" value="RMA72512.1"/>
    <property type="molecule type" value="Genomic_DNA"/>
</dbReference>
<dbReference type="GO" id="GO:0015562">
    <property type="term" value="F:efflux transmembrane transporter activity"/>
    <property type="evidence" value="ECO:0007669"/>
    <property type="project" value="InterPro"/>
</dbReference>
<evidence type="ECO:0000256" key="3">
    <source>
        <dbReference type="ARBA" id="ARBA00022448"/>
    </source>
</evidence>
<dbReference type="InterPro" id="IPR051906">
    <property type="entry name" value="TolC-like"/>
</dbReference>
<feature type="signal peptide" evidence="8">
    <location>
        <begin position="1"/>
        <end position="19"/>
    </location>
</feature>
<evidence type="ECO:0000256" key="8">
    <source>
        <dbReference type="SAM" id="SignalP"/>
    </source>
</evidence>
<keyword evidence="7" id="KW-0998">Cell outer membrane</keyword>
<dbReference type="AlphaFoldDB" id="A0A3M0A0K2"/>
<dbReference type="Pfam" id="PF02321">
    <property type="entry name" value="OEP"/>
    <property type="match status" value="1"/>
</dbReference>
<gene>
    <name evidence="9" type="ORF">BC961_2914</name>
</gene>
<evidence type="ECO:0000256" key="6">
    <source>
        <dbReference type="ARBA" id="ARBA00023136"/>
    </source>
</evidence>
<organism evidence="9 10">
    <name type="scientific">Flavobacterium weaverense</name>
    <dbReference type="NCBI Taxonomy" id="271156"/>
    <lineage>
        <taxon>Bacteria</taxon>
        <taxon>Pseudomonadati</taxon>
        <taxon>Bacteroidota</taxon>
        <taxon>Flavobacteriia</taxon>
        <taxon>Flavobacteriales</taxon>
        <taxon>Flavobacteriaceae</taxon>
        <taxon>Flavobacterium</taxon>
    </lineage>
</organism>
<dbReference type="Gene3D" id="1.20.1600.10">
    <property type="entry name" value="Outer membrane efflux proteins (OEP)"/>
    <property type="match status" value="1"/>
</dbReference>
<evidence type="ECO:0000256" key="1">
    <source>
        <dbReference type="ARBA" id="ARBA00004442"/>
    </source>
</evidence>
<feature type="chain" id="PRO_5018251132" evidence="8">
    <location>
        <begin position="20"/>
        <end position="416"/>
    </location>
</feature>
<dbReference type="InterPro" id="IPR003423">
    <property type="entry name" value="OMP_efflux"/>
</dbReference>
<comment type="caution">
    <text evidence="9">The sequence shown here is derived from an EMBL/GenBank/DDBJ whole genome shotgun (WGS) entry which is preliminary data.</text>
</comment>
<evidence type="ECO:0000313" key="10">
    <source>
        <dbReference type="Proteomes" id="UP000280368"/>
    </source>
</evidence>
<dbReference type="GO" id="GO:1990281">
    <property type="term" value="C:efflux pump complex"/>
    <property type="evidence" value="ECO:0007669"/>
    <property type="project" value="TreeGrafter"/>
</dbReference>
<dbReference type="OrthoDB" id="976750at2"/>
<evidence type="ECO:0000256" key="4">
    <source>
        <dbReference type="ARBA" id="ARBA00022452"/>
    </source>
</evidence>
<keyword evidence="4" id="KW-1134">Transmembrane beta strand</keyword>
<comment type="similarity">
    <text evidence="2">Belongs to the outer membrane factor (OMF) (TC 1.B.17) family.</text>
</comment>
<keyword evidence="5" id="KW-0812">Transmembrane</keyword>
<dbReference type="RefSeq" id="WP_121926470.1">
    <property type="nucleotide sequence ID" value="NZ_CBCSGA010000011.1"/>
</dbReference>
<reference evidence="9 10" key="1">
    <citation type="submission" date="2018-10" db="EMBL/GenBank/DDBJ databases">
        <title>Genomic Encyclopedia of Archaeal and Bacterial Type Strains, Phase II (KMG-II): from individual species to whole genera.</title>
        <authorList>
            <person name="Goeker M."/>
        </authorList>
    </citation>
    <scope>NUCLEOTIDE SEQUENCE [LARGE SCALE GENOMIC DNA]</scope>
    <source>
        <strain evidence="9 10">DSM 19727</strain>
    </source>
</reference>
<sequence>MKKKLIIVFLFLLPLLSSSQNILTLQDCYTMAAKNYPIAKQTTLLDQKSKFETESISKGKLPKIDLNAQATYQSDVIGFPLSMPNLTPINKDQYRATLDINQLIYNGGIIDANSKLKESQIKTQQQQIEITLYQLKSRINQYYFAVLLLQEKKSLLISKNELLLSKVKEVKSGVKFGAILPASELILEAETLKIKQQLTEIKFENEKMIKNLSELTFSNIDLQTTFVQPQISATTSNNIRPELEFFELQNEQLEFSKNSIAKSVLPRINAFGQAGYGNPGLNMLDNTFQPFYVVGLKANWNVFDWGKNKTDQKVIQIAKEIVLSERETFELNTKMQLQEMQSEINKTIELLKTDEEVIEVREKIVKSANAQMKNGVITTSEYLTELTNLFEAKSFLKTHEVQLAAAKSNFELIKGN</sequence>
<comment type="subcellular location">
    <subcellularLocation>
        <location evidence="1">Cell outer membrane</location>
    </subcellularLocation>
</comment>
<dbReference type="PANTHER" id="PTHR30026">
    <property type="entry name" value="OUTER MEMBRANE PROTEIN TOLC"/>
    <property type="match status" value="1"/>
</dbReference>
<accession>A0A3M0A0K2</accession>
<name>A0A3M0A0K2_9FLAO</name>